<protein>
    <submittedName>
        <fullName evidence="1">Uncharacterized protein</fullName>
    </submittedName>
</protein>
<accession>A0A6N8FPR3</accession>
<name>A0A6N8FPR3_9CHRO</name>
<dbReference type="AlphaFoldDB" id="A0A6N8FPR3"/>
<organism evidence="1 2">
    <name type="scientific">Gloeocapsopsis dulcis AAB1 = 1H9</name>
    <dbReference type="NCBI Taxonomy" id="1433147"/>
    <lineage>
        <taxon>Bacteria</taxon>
        <taxon>Bacillati</taxon>
        <taxon>Cyanobacteriota</taxon>
        <taxon>Cyanophyceae</taxon>
        <taxon>Oscillatoriophycideae</taxon>
        <taxon>Chroococcales</taxon>
        <taxon>Chroococcaceae</taxon>
        <taxon>Gloeocapsopsis</taxon>
        <taxon>Gloeocapsopsis dulcis</taxon>
    </lineage>
</organism>
<dbReference type="Proteomes" id="UP000441797">
    <property type="component" value="Unassembled WGS sequence"/>
</dbReference>
<keyword evidence="2" id="KW-1185">Reference proteome</keyword>
<reference evidence="1 2" key="1">
    <citation type="journal article" date="2019" name="Front. Microbiol.">
        <title>Genomic Features for Desiccation Tolerance and Sugar Biosynthesis in the Extremophile Gloeocapsopsis sp. UTEX B3054.</title>
        <authorList>
            <person name="Urrejola C."/>
            <person name="Alcorta J."/>
            <person name="Salas L."/>
            <person name="Vasquez M."/>
            <person name="Polz M.F."/>
            <person name="Vicuna R."/>
            <person name="Diez B."/>
        </authorList>
    </citation>
    <scope>NUCLEOTIDE SEQUENCE [LARGE SCALE GENOMIC DNA]</scope>
    <source>
        <strain evidence="1 2">1H9</strain>
    </source>
</reference>
<comment type="caution">
    <text evidence="1">The sequence shown here is derived from an EMBL/GenBank/DDBJ whole genome shotgun (WGS) entry which is preliminary data.</text>
</comment>
<evidence type="ECO:0000313" key="1">
    <source>
        <dbReference type="EMBL" id="MUL35019.1"/>
    </source>
</evidence>
<sequence>MLTTMKNQQSESLSKPSAKFLNFVARRLSLFTAFLVTSVVSTIAFMSSATAQLVYQVTITGSVLQYPFQRTGFVVVSPTVTRVTQNDVNPFEVALASGNPYTSPQRGAIWLATNNNLVGSRANLDLAYVNYNPSTAVVTIRPDSRIAATGTNIFTVMQGITATPYQIYGGYMQLQFRNNFQQIAGQIDVVGRGLTFSPWNRYTATISGVRVQ</sequence>
<evidence type="ECO:0000313" key="2">
    <source>
        <dbReference type="Proteomes" id="UP000441797"/>
    </source>
</evidence>
<proteinExistence type="predicted"/>
<gene>
    <name evidence="1" type="ORF">BWI75_01220</name>
</gene>
<dbReference type="EMBL" id="NAPY01000001">
    <property type="protein sequence ID" value="MUL35019.1"/>
    <property type="molecule type" value="Genomic_DNA"/>
</dbReference>
<dbReference type="RefSeq" id="WP_105218443.1">
    <property type="nucleotide sequence ID" value="NZ_CAWPEY010000022.1"/>
</dbReference>